<name>A0A914DRZ6_9BILA</name>
<dbReference type="SUPFAM" id="SSF55729">
    <property type="entry name" value="Acyl-CoA N-acyltransferases (Nat)"/>
    <property type="match status" value="1"/>
</dbReference>
<evidence type="ECO:0000313" key="6">
    <source>
        <dbReference type="WBParaSite" id="ACRNAN_scaffold350.g19216.t1"/>
    </source>
</evidence>
<proteinExistence type="inferred from homology"/>
<evidence type="ECO:0000259" key="4">
    <source>
        <dbReference type="PROSITE" id="PS51186"/>
    </source>
</evidence>
<dbReference type="WBParaSite" id="ACRNAN_scaffold350.g19216.t1">
    <property type="protein sequence ID" value="ACRNAN_scaffold350.g19216.t1"/>
    <property type="gene ID" value="ACRNAN_scaffold350.g19216"/>
</dbReference>
<dbReference type="InterPro" id="IPR051016">
    <property type="entry name" value="Diverse_Substrate_AcTransf"/>
</dbReference>
<dbReference type="PANTHER" id="PTHR10545:SF29">
    <property type="entry name" value="GH14572P-RELATED"/>
    <property type="match status" value="1"/>
</dbReference>
<sequence length="164" mass="18884">MAQDKQFSIRAATPEDAAALISLIQELAIFEKYPDGPEINEDNLANDLRRHACYAFIAFHGEELAGMTLYYLGYSTWQGQYIHLEDLYVRPQFRGNGLGKKLIKAVAKVAYENNYKRLNLNVLEWNQNARNLYSSLNAIDLTKEEGWLVYRFNEKGIETLARDD</sequence>
<dbReference type="Gene3D" id="3.40.630.30">
    <property type="match status" value="1"/>
</dbReference>
<dbReference type="PROSITE" id="PS51186">
    <property type="entry name" value="GNAT"/>
    <property type="match status" value="1"/>
</dbReference>
<accession>A0A914DRZ6</accession>
<dbReference type="InterPro" id="IPR000182">
    <property type="entry name" value="GNAT_dom"/>
</dbReference>
<dbReference type="InterPro" id="IPR016181">
    <property type="entry name" value="Acyl_CoA_acyltransferase"/>
</dbReference>
<dbReference type="CDD" id="cd04301">
    <property type="entry name" value="NAT_SF"/>
    <property type="match status" value="1"/>
</dbReference>
<protein>
    <submittedName>
        <fullName evidence="6">N-acetyltransferase domain-containing protein</fullName>
    </submittedName>
</protein>
<keyword evidence="5" id="KW-1185">Reference proteome</keyword>
<reference evidence="6" key="1">
    <citation type="submission" date="2022-11" db="UniProtKB">
        <authorList>
            <consortium name="WormBaseParasite"/>
        </authorList>
    </citation>
    <scope>IDENTIFICATION</scope>
</reference>
<keyword evidence="3" id="KW-0012">Acyltransferase</keyword>
<dbReference type="FunFam" id="3.40.630.30:FF:000064">
    <property type="entry name" value="GNAT family acetyltransferase"/>
    <property type="match status" value="1"/>
</dbReference>
<dbReference type="AlphaFoldDB" id="A0A914DRZ6"/>
<dbReference type="PANTHER" id="PTHR10545">
    <property type="entry name" value="DIAMINE N-ACETYLTRANSFERASE"/>
    <property type="match status" value="1"/>
</dbReference>
<feature type="domain" description="N-acetyltransferase" evidence="4">
    <location>
        <begin position="7"/>
        <end position="164"/>
    </location>
</feature>
<comment type="similarity">
    <text evidence="1">Belongs to the acetyltransferase family.</text>
</comment>
<evidence type="ECO:0000313" key="5">
    <source>
        <dbReference type="Proteomes" id="UP000887540"/>
    </source>
</evidence>
<evidence type="ECO:0000256" key="3">
    <source>
        <dbReference type="ARBA" id="ARBA00023315"/>
    </source>
</evidence>
<evidence type="ECO:0000256" key="1">
    <source>
        <dbReference type="ARBA" id="ARBA00008694"/>
    </source>
</evidence>
<dbReference type="Pfam" id="PF00583">
    <property type="entry name" value="Acetyltransf_1"/>
    <property type="match status" value="1"/>
</dbReference>
<organism evidence="5 6">
    <name type="scientific">Acrobeloides nanus</name>
    <dbReference type="NCBI Taxonomy" id="290746"/>
    <lineage>
        <taxon>Eukaryota</taxon>
        <taxon>Metazoa</taxon>
        <taxon>Ecdysozoa</taxon>
        <taxon>Nematoda</taxon>
        <taxon>Chromadorea</taxon>
        <taxon>Rhabditida</taxon>
        <taxon>Tylenchina</taxon>
        <taxon>Cephalobomorpha</taxon>
        <taxon>Cephaloboidea</taxon>
        <taxon>Cephalobidae</taxon>
        <taxon>Acrobeloides</taxon>
    </lineage>
</organism>
<dbReference type="GO" id="GO:0008080">
    <property type="term" value="F:N-acetyltransferase activity"/>
    <property type="evidence" value="ECO:0007669"/>
    <property type="project" value="UniProtKB-ARBA"/>
</dbReference>
<keyword evidence="2" id="KW-0808">Transferase</keyword>
<dbReference type="Proteomes" id="UP000887540">
    <property type="component" value="Unplaced"/>
</dbReference>
<evidence type="ECO:0000256" key="2">
    <source>
        <dbReference type="ARBA" id="ARBA00022679"/>
    </source>
</evidence>